<name>A0A645I4X5_9ZZZZ</name>
<proteinExistence type="predicted"/>
<sequence>MHRRGLIVWANAIVFNYRTVESAGHTDDVSVTGNPAAGWGWLVERGFDIIQTDWVGPMADWLDKNALLTR</sequence>
<evidence type="ECO:0000313" key="2">
    <source>
        <dbReference type="EMBL" id="MPN43464.1"/>
    </source>
</evidence>
<dbReference type="AlphaFoldDB" id="A0A645I4X5"/>
<accession>A0A645I4X5</accession>
<dbReference type="EMBL" id="VSSQ01101881">
    <property type="protein sequence ID" value="MPN43464.1"/>
    <property type="molecule type" value="Genomic_DNA"/>
</dbReference>
<dbReference type="GO" id="GO:0006629">
    <property type="term" value="P:lipid metabolic process"/>
    <property type="evidence" value="ECO:0007669"/>
    <property type="project" value="InterPro"/>
</dbReference>
<dbReference type="Pfam" id="PF16387">
    <property type="entry name" value="DUF4996"/>
    <property type="match status" value="1"/>
</dbReference>
<evidence type="ECO:0000259" key="1">
    <source>
        <dbReference type="Pfam" id="PF16387"/>
    </source>
</evidence>
<reference evidence="2" key="1">
    <citation type="submission" date="2019-08" db="EMBL/GenBank/DDBJ databases">
        <authorList>
            <person name="Kucharzyk K."/>
            <person name="Murdoch R.W."/>
            <person name="Higgins S."/>
            <person name="Loffler F."/>
        </authorList>
    </citation>
    <scope>NUCLEOTIDE SEQUENCE</scope>
</reference>
<protein>
    <recommendedName>
        <fullName evidence="1">DUF4996 domain-containing protein</fullName>
    </recommendedName>
</protein>
<gene>
    <name evidence="2" type="ORF">SDC9_191024</name>
</gene>
<dbReference type="GO" id="GO:0008081">
    <property type="term" value="F:phosphoric diester hydrolase activity"/>
    <property type="evidence" value="ECO:0007669"/>
    <property type="project" value="InterPro"/>
</dbReference>
<dbReference type="InterPro" id="IPR017946">
    <property type="entry name" value="PLC-like_Pdiesterase_TIM-brl"/>
</dbReference>
<dbReference type="InterPro" id="IPR032160">
    <property type="entry name" value="DUF4996"/>
</dbReference>
<dbReference type="Gene3D" id="3.20.20.190">
    <property type="entry name" value="Phosphatidylinositol (PI) phosphodiesterase"/>
    <property type="match status" value="1"/>
</dbReference>
<comment type="caution">
    <text evidence="2">The sequence shown here is derived from an EMBL/GenBank/DDBJ whole genome shotgun (WGS) entry which is preliminary data.</text>
</comment>
<organism evidence="2">
    <name type="scientific">bioreactor metagenome</name>
    <dbReference type="NCBI Taxonomy" id="1076179"/>
    <lineage>
        <taxon>unclassified sequences</taxon>
        <taxon>metagenomes</taxon>
        <taxon>ecological metagenomes</taxon>
    </lineage>
</organism>
<feature type="domain" description="DUF4996" evidence="1">
    <location>
        <begin position="2"/>
        <end position="62"/>
    </location>
</feature>